<keyword evidence="3" id="KW-0479">Metal-binding</keyword>
<dbReference type="GO" id="GO:0016787">
    <property type="term" value="F:hydrolase activity"/>
    <property type="evidence" value="ECO:0007669"/>
    <property type="project" value="UniProtKB-KW"/>
</dbReference>
<evidence type="ECO:0000256" key="1">
    <source>
        <dbReference type="ARBA" id="ARBA00001946"/>
    </source>
</evidence>
<evidence type="ECO:0000256" key="7">
    <source>
        <dbReference type="ARBA" id="ARBA00023436"/>
    </source>
</evidence>
<dbReference type="AlphaFoldDB" id="A0A0G4KBG3"/>
<evidence type="ECO:0000259" key="8">
    <source>
        <dbReference type="PROSITE" id="PS50126"/>
    </source>
</evidence>
<geneLocation type="plastid" evidence="9"/>
<dbReference type="PANTHER" id="PTHR30001">
    <property type="entry name" value="RIBONUCLEASE"/>
    <property type="match status" value="1"/>
</dbReference>
<dbReference type="GO" id="GO:0046872">
    <property type="term" value="F:metal ion binding"/>
    <property type="evidence" value="ECO:0007669"/>
    <property type="project" value="UniProtKB-KW"/>
</dbReference>
<keyword evidence="9" id="KW-0934">Plastid</keyword>
<dbReference type="InterPro" id="IPR019307">
    <property type="entry name" value="RNA-bd_AU-1/RNase_E/G"/>
</dbReference>
<dbReference type="PROSITE" id="PS50126">
    <property type="entry name" value="S1"/>
    <property type="match status" value="1"/>
</dbReference>
<dbReference type="PANTHER" id="PTHR30001:SF0">
    <property type="entry name" value="RIBONUCLEASE G"/>
    <property type="match status" value="1"/>
</dbReference>
<protein>
    <submittedName>
        <fullName evidence="9">Ribonuclease E</fullName>
    </submittedName>
</protein>
<dbReference type="InterPro" id="IPR012340">
    <property type="entry name" value="NA-bd_OB-fold"/>
</dbReference>
<dbReference type="GO" id="GO:0003723">
    <property type="term" value="F:RNA binding"/>
    <property type="evidence" value="ECO:0007669"/>
    <property type="project" value="UniProtKB-KW"/>
</dbReference>
<dbReference type="Gene3D" id="2.40.50.140">
    <property type="entry name" value="Nucleic acid-binding proteins"/>
    <property type="match status" value="1"/>
</dbReference>
<dbReference type="CDD" id="cd04453">
    <property type="entry name" value="S1_RNase_E"/>
    <property type="match status" value="1"/>
</dbReference>
<evidence type="ECO:0000256" key="5">
    <source>
        <dbReference type="ARBA" id="ARBA00022842"/>
    </source>
</evidence>
<evidence type="ECO:0000256" key="4">
    <source>
        <dbReference type="ARBA" id="ARBA00022801"/>
    </source>
</evidence>
<sequence length="508" mass="59524">MVKKIIISYFNNIAAILQENRIEEIIVINDNYQVNDIYIGTVQKIFSSINAAFVKLGKHGKSGFIHINDIKPLKRSDKFSHITDVLSVNQLILVQVVKEPTFNKGPRLTTNLHLHGRYIVLMPFCDVIVLSRKIYDKNERVHLYSLAVLMKPKLMGLLIKAVAQGVPEAVLLRDLDLLLKQWFFIQKLVFVANKPCLVYKDEDISKKIVRDFYDKTISKIVVDSKDGLRSIYYYLKKWSCISPLITTRLQVYNKQSCILSKFYVKQTIKAVLRPKVKLLCGGYIIIENYEALTIIDVNSGSFNQPDNSRETILRINLYAAIEIAYQLRIRNINGVIIVDFIDMYFQRDQLKLLEHFNRVLNLDNAKPKVVQLSQLGLLELTRRRKGQSLQEIFTKPELISLKYSNFYFPSRLYFKLFSSISQHYFNNRFLVNRNIRSLFFSKSFYNTKLLVPKSVSFNQFLYRKYFTFIDYCYLVHLFNPKANYIVPLVFYCSLIKRKRLVHGLFPFL</sequence>
<keyword evidence="5" id="KW-0460">Magnesium</keyword>
<gene>
    <name evidence="9" type="primary">rne</name>
</gene>
<evidence type="ECO:0000313" key="10">
    <source>
        <dbReference type="Proteomes" id="UP000307987"/>
    </source>
</evidence>
<keyword evidence="4" id="KW-0378">Hydrolase</keyword>
<dbReference type="GO" id="GO:0005737">
    <property type="term" value="C:cytoplasm"/>
    <property type="evidence" value="ECO:0007669"/>
    <property type="project" value="TreeGrafter"/>
</dbReference>
<accession>A0A0G4KBG3</accession>
<dbReference type="InterPro" id="IPR003029">
    <property type="entry name" value="S1_domain"/>
</dbReference>
<dbReference type="SUPFAM" id="SSF50249">
    <property type="entry name" value="Nucleic acid-binding proteins"/>
    <property type="match status" value="1"/>
</dbReference>
<reference evidence="10" key="1">
    <citation type="journal article" date="2017" name="BMC Genomics">
        <title>Complete chloroplast genome of Gracilaria firma (Gracilariaceae, Rhodophyta), with discussion on the use of chloroplast phylogenomics in the subclass Rhodymeniophycidae.</title>
        <authorList>
            <person name="Ng P.K."/>
            <person name="Lin S.M."/>
            <person name="Lim P.E."/>
            <person name="Liu L.C."/>
            <person name="Chen C.M."/>
            <person name="Pai T.W."/>
        </authorList>
    </citation>
    <scope>NUCLEOTIDE SEQUENCE [LARGE SCALE GENOMIC DNA]</scope>
</reference>
<evidence type="ECO:0000313" key="9">
    <source>
        <dbReference type="EMBL" id="CRF40045.1"/>
    </source>
</evidence>
<comment type="cofactor">
    <cofactor evidence="1">
        <name>Mg(2+)</name>
        <dbReference type="ChEBI" id="CHEBI:18420"/>
    </cofactor>
</comment>
<name>A0A0G4KBG3_9FLOR</name>
<feature type="domain" description="S1 motif" evidence="8">
    <location>
        <begin position="35"/>
        <end position="111"/>
    </location>
</feature>
<dbReference type="InterPro" id="IPR004659">
    <property type="entry name" value="RNase_E/G"/>
</dbReference>
<dbReference type="Pfam" id="PF10150">
    <property type="entry name" value="RNase_E_G"/>
    <property type="match status" value="1"/>
</dbReference>
<dbReference type="SMART" id="SM00316">
    <property type="entry name" value="S1"/>
    <property type="match status" value="1"/>
</dbReference>
<proteinExistence type="inferred from homology"/>
<evidence type="ECO:0000256" key="3">
    <source>
        <dbReference type="ARBA" id="ARBA00022723"/>
    </source>
</evidence>
<evidence type="ECO:0000256" key="6">
    <source>
        <dbReference type="ARBA" id="ARBA00022884"/>
    </source>
</evidence>
<evidence type="ECO:0000256" key="2">
    <source>
        <dbReference type="ARBA" id="ARBA00005522"/>
    </source>
</evidence>
<dbReference type="Proteomes" id="UP000307987">
    <property type="component" value="Plastid JFC0032_plastid"/>
</dbReference>
<comment type="function">
    <text evidence="7">Involved in intercistronic processing of primary transcripts from chloroplast operons. The endonucleolytic activity of the enzyme depends on the number of phosphates at the 5' end, is inhibited by structured RNA, and preferentially cleaves A/U-rich sequences.</text>
</comment>
<comment type="similarity">
    <text evidence="2">Belongs to the RNase E/G family.</text>
</comment>
<dbReference type="GO" id="GO:0004540">
    <property type="term" value="F:RNA nuclease activity"/>
    <property type="evidence" value="ECO:0007669"/>
    <property type="project" value="InterPro"/>
</dbReference>
<dbReference type="EMBL" id="LN833431">
    <property type="protein sequence ID" value="CRF40045.1"/>
    <property type="molecule type" value="Genomic_DNA"/>
</dbReference>
<dbReference type="NCBIfam" id="TIGR00757">
    <property type="entry name" value="RNaseEG"/>
    <property type="match status" value="1"/>
</dbReference>
<organism evidence="9 10">
    <name type="scientific">Laurencia snackeyi</name>
    <dbReference type="NCBI Taxonomy" id="1858662"/>
    <lineage>
        <taxon>Eukaryota</taxon>
        <taxon>Rhodophyta</taxon>
        <taxon>Florideophyceae</taxon>
        <taxon>Rhodymeniophycidae</taxon>
        <taxon>Ceramiales</taxon>
        <taxon>Rhodomelaceae</taxon>
        <taxon>Laurencieae</taxon>
        <taxon>Laurencia</taxon>
    </lineage>
</organism>
<keyword evidence="6" id="KW-0694">RNA-binding</keyword>
<dbReference type="GO" id="GO:0006364">
    <property type="term" value="P:rRNA processing"/>
    <property type="evidence" value="ECO:0007669"/>
    <property type="project" value="TreeGrafter"/>
</dbReference>